<proteinExistence type="predicted"/>
<gene>
    <name evidence="1" type="ORF">PSON_ATCC_30995.1.T0060192</name>
</gene>
<name>A0A8S1KFQ3_9CILI</name>
<dbReference type="OrthoDB" id="304523at2759"/>
<dbReference type="AlphaFoldDB" id="A0A8S1KFQ3"/>
<sequence length="663" mass="79049">MKEGLYSFKQNLDQTKNLRAPTDKRIIQADLINLKKNGFVYLDKIQDKKIDLIDLDKCLQKLNPHEHKQNESLNKHILYVQILGGVKQQEDLDKLDEFIQQKQNKQYQEQLSQLTNANQFQQNHHLFLDGKRRAEEINIFQEKAYVRTHRLGALLSCLKSNSKYKPQEQEQQQQQLEEIQQINNQEELSNLQQKTKKSLNQNDKYTPQLIAERQEQEPELSKEFLTVFKNDTTLDKQKLQTVFPKIDFEKVKLDKKFDISAMQTVEKQKDSTLAPLKINKVQFNPVAKQITYDVDTYEENTDSVFKKIEDFHESLRKGQTQDTVTDKKIEIVSEAEKQEYKWSQNQYDFYDKVKKLYFDKEKPQDHQLKIEENQHYNQINKNPKFNNIYLNTTIKRDNKYQKASNQGQSIIDSISKLQNLKFHQYETAKDIQIEDKPTKDYSQIEVLQQQLQKVQESYFDKDLDDHEIFNSYNSDINKLNQVMDTKGNDIFVGVEMLYRQFNSNQFDKSQQQLAPNFNGAIKLDFEKVKEQFRVIPIKQKEYNQQQKEQFEQYYQNIQDPLDILHQVSDTYQQAKEIEQDLIHNELHQKSLYQIGQLPYPQFFANQYTKLKNNNEKSVFSLIGNQHQIIKTPDKDLQKRYRYQNILSSVDDAREKFKYNLTCQ</sequence>
<dbReference type="EMBL" id="CAJJDN010000006">
    <property type="protein sequence ID" value="CAD8051996.1"/>
    <property type="molecule type" value="Genomic_DNA"/>
</dbReference>
<comment type="caution">
    <text evidence="1">The sequence shown here is derived from an EMBL/GenBank/DDBJ whole genome shotgun (WGS) entry which is preliminary data.</text>
</comment>
<evidence type="ECO:0000313" key="1">
    <source>
        <dbReference type="EMBL" id="CAD8051996.1"/>
    </source>
</evidence>
<dbReference type="Proteomes" id="UP000692954">
    <property type="component" value="Unassembled WGS sequence"/>
</dbReference>
<organism evidence="1 2">
    <name type="scientific">Paramecium sonneborni</name>
    <dbReference type="NCBI Taxonomy" id="65129"/>
    <lineage>
        <taxon>Eukaryota</taxon>
        <taxon>Sar</taxon>
        <taxon>Alveolata</taxon>
        <taxon>Ciliophora</taxon>
        <taxon>Intramacronucleata</taxon>
        <taxon>Oligohymenophorea</taxon>
        <taxon>Peniculida</taxon>
        <taxon>Parameciidae</taxon>
        <taxon>Paramecium</taxon>
    </lineage>
</organism>
<protein>
    <submittedName>
        <fullName evidence="1">Uncharacterized protein</fullName>
    </submittedName>
</protein>
<accession>A0A8S1KFQ3</accession>
<evidence type="ECO:0000313" key="2">
    <source>
        <dbReference type="Proteomes" id="UP000692954"/>
    </source>
</evidence>
<reference evidence="1" key="1">
    <citation type="submission" date="2021-01" db="EMBL/GenBank/DDBJ databases">
        <authorList>
            <consortium name="Genoscope - CEA"/>
            <person name="William W."/>
        </authorList>
    </citation>
    <scope>NUCLEOTIDE SEQUENCE</scope>
</reference>
<keyword evidence="2" id="KW-1185">Reference proteome</keyword>